<comment type="catalytic activity">
    <reaction evidence="11">
        <text>8-oxo-GTP + H2O = 8-oxo-GMP + diphosphate + H(+)</text>
        <dbReference type="Rhea" id="RHEA:67616"/>
        <dbReference type="ChEBI" id="CHEBI:15377"/>
        <dbReference type="ChEBI" id="CHEBI:15378"/>
        <dbReference type="ChEBI" id="CHEBI:33019"/>
        <dbReference type="ChEBI" id="CHEBI:143553"/>
        <dbReference type="ChEBI" id="CHEBI:145694"/>
    </reaction>
</comment>
<dbReference type="SUPFAM" id="SSF51391">
    <property type="entry name" value="Thiamin phosphate synthase"/>
    <property type="match status" value="1"/>
</dbReference>
<keyword evidence="5" id="KW-0479">Metal-binding</keyword>
<feature type="domain" description="Nudix hydrolase" evidence="17">
    <location>
        <begin position="19"/>
        <end position="146"/>
    </location>
</feature>
<dbReference type="InterPro" id="IPR036206">
    <property type="entry name" value="ThiamineP_synth_sf"/>
</dbReference>
<dbReference type="RefSeq" id="WP_386754951.1">
    <property type="nucleotide sequence ID" value="NZ_JBHSNM010000003.1"/>
</dbReference>
<comment type="similarity">
    <text evidence="2">Belongs to the Nudix hydrolase family.</text>
</comment>
<comment type="catalytic activity">
    <reaction evidence="10">
        <text>8-oxo-dGTP + H2O = 8-oxo-dGMP + diphosphate + H(+)</text>
        <dbReference type="Rhea" id="RHEA:31575"/>
        <dbReference type="ChEBI" id="CHEBI:15377"/>
        <dbReference type="ChEBI" id="CHEBI:15378"/>
        <dbReference type="ChEBI" id="CHEBI:33019"/>
        <dbReference type="ChEBI" id="CHEBI:63224"/>
        <dbReference type="ChEBI" id="CHEBI:77896"/>
        <dbReference type="EC" id="3.6.1.55"/>
    </reaction>
</comment>
<evidence type="ECO:0000313" key="18">
    <source>
        <dbReference type="EMBL" id="MFC5570528.1"/>
    </source>
</evidence>
<dbReference type="Gene3D" id="3.90.79.10">
    <property type="entry name" value="Nucleoside Triphosphate Pyrophosphohydrolase"/>
    <property type="match status" value="1"/>
</dbReference>
<evidence type="ECO:0000256" key="5">
    <source>
        <dbReference type="ARBA" id="ARBA00022723"/>
    </source>
</evidence>
<dbReference type="EC" id="3.6.1.55" evidence="12"/>
<evidence type="ECO:0000256" key="7">
    <source>
        <dbReference type="ARBA" id="ARBA00022801"/>
    </source>
</evidence>
<dbReference type="Proteomes" id="UP001596036">
    <property type="component" value="Unassembled WGS sequence"/>
</dbReference>
<name>A0ABW0SN25_9GAMM</name>
<dbReference type="InterPro" id="IPR000086">
    <property type="entry name" value="NUDIX_hydrolase_dom"/>
</dbReference>
<evidence type="ECO:0000256" key="11">
    <source>
        <dbReference type="ARBA" id="ARBA00036904"/>
    </source>
</evidence>
<gene>
    <name evidence="18" type="ORF">ACFPN1_10705</name>
</gene>
<dbReference type="InterPro" id="IPR015797">
    <property type="entry name" value="NUDIX_hydrolase-like_dom_sf"/>
</dbReference>
<evidence type="ECO:0000256" key="16">
    <source>
        <dbReference type="ARBA" id="ARBA00042798"/>
    </source>
</evidence>
<keyword evidence="8" id="KW-0460">Magnesium</keyword>
<dbReference type="PANTHER" id="PTHR47707:SF1">
    <property type="entry name" value="NUDIX HYDROLASE FAMILY PROTEIN"/>
    <property type="match status" value="1"/>
</dbReference>
<keyword evidence="9" id="KW-0234">DNA repair</keyword>
<dbReference type="InterPro" id="IPR029119">
    <property type="entry name" value="MutY_C"/>
</dbReference>
<keyword evidence="3" id="KW-0515">Mutator protein</keyword>
<evidence type="ECO:0000256" key="13">
    <source>
        <dbReference type="ARBA" id="ARBA00040794"/>
    </source>
</evidence>
<evidence type="ECO:0000313" key="19">
    <source>
        <dbReference type="Proteomes" id="UP001596036"/>
    </source>
</evidence>
<dbReference type="Pfam" id="PF02581">
    <property type="entry name" value="TMP-TENI"/>
    <property type="match status" value="1"/>
</dbReference>
<comment type="cofactor">
    <cofactor evidence="1">
        <name>Mg(2+)</name>
        <dbReference type="ChEBI" id="CHEBI:18420"/>
    </cofactor>
</comment>
<comment type="caution">
    <text evidence="18">The sequence shown here is derived from an EMBL/GenBank/DDBJ whole genome shotgun (WGS) entry which is preliminary data.</text>
</comment>
<dbReference type="PROSITE" id="PS51462">
    <property type="entry name" value="NUDIX"/>
    <property type="match status" value="1"/>
</dbReference>
<dbReference type="Pfam" id="PF14815">
    <property type="entry name" value="NUDIX_4"/>
    <property type="match status" value="1"/>
</dbReference>
<evidence type="ECO:0000256" key="12">
    <source>
        <dbReference type="ARBA" id="ARBA00038905"/>
    </source>
</evidence>
<dbReference type="PANTHER" id="PTHR47707">
    <property type="entry name" value="8-OXO-DGTP DIPHOSPHATASE"/>
    <property type="match status" value="1"/>
</dbReference>
<dbReference type="NCBIfam" id="TIGR00586">
    <property type="entry name" value="mutt"/>
    <property type="match status" value="1"/>
</dbReference>
<keyword evidence="19" id="KW-1185">Reference proteome</keyword>
<evidence type="ECO:0000256" key="10">
    <source>
        <dbReference type="ARBA" id="ARBA00035861"/>
    </source>
</evidence>
<evidence type="ECO:0000256" key="8">
    <source>
        <dbReference type="ARBA" id="ARBA00022842"/>
    </source>
</evidence>
<evidence type="ECO:0000256" key="4">
    <source>
        <dbReference type="ARBA" id="ARBA00022705"/>
    </source>
</evidence>
<evidence type="ECO:0000256" key="6">
    <source>
        <dbReference type="ARBA" id="ARBA00022763"/>
    </source>
</evidence>
<evidence type="ECO:0000256" key="2">
    <source>
        <dbReference type="ARBA" id="ARBA00005582"/>
    </source>
</evidence>
<accession>A0ABW0SN25</accession>
<dbReference type="EMBL" id="JBHSNM010000003">
    <property type="protein sequence ID" value="MFC5570528.1"/>
    <property type="molecule type" value="Genomic_DNA"/>
</dbReference>
<keyword evidence="7 18" id="KW-0378">Hydrolase</keyword>
<dbReference type="Gene3D" id="3.20.20.70">
    <property type="entry name" value="Aldolase class I"/>
    <property type="match status" value="1"/>
</dbReference>
<evidence type="ECO:0000256" key="9">
    <source>
        <dbReference type="ARBA" id="ARBA00023204"/>
    </source>
</evidence>
<dbReference type="InterPro" id="IPR003561">
    <property type="entry name" value="Mutator_MutT"/>
</dbReference>
<sequence length="332" mass="35408">MPTAKQETIPAATAPAGAPRVIEVVAGVIRDRRGRILLARRTEGRDLAGLWEFPGGKHEAGETAEAALKRELREELGIAVEPGDRVIRVPQAYPHKRLCLDVYDIRAWTGTVRGLEGQALAWVPPHKLADYPMPPADVPVVAALTQPDCYLVTPEPGGEEDATWLASLERALAAGIRRVHLRAPACERGRWRTLAGQAVAVCREAGAQVLVNADAELAQALGTGLHLRASQLRTLAERPLPRDLPVAASCHTLEELRLAQALGCGWAVVGAIKPTASHPDAMPLGWATFAAMRESVALPIYAIGGLTPDDIAEARRHGAQGVAAIRGLWPAA</sequence>
<keyword evidence="6" id="KW-0227">DNA damage</keyword>
<dbReference type="PRINTS" id="PR00502">
    <property type="entry name" value="NUDIXFAMILY"/>
</dbReference>
<organism evidence="18 19">
    <name type="scientific">Lysobacter yangpyeongensis</name>
    <dbReference type="NCBI Taxonomy" id="346182"/>
    <lineage>
        <taxon>Bacteria</taxon>
        <taxon>Pseudomonadati</taxon>
        <taxon>Pseudomonadota</taxon>
        <taxon>Gammaproteobacteria</taxon>
        <taxon>Lysobacterales</taxon>
        <taxon>Lysobacteraceae</taxon>
        <taxon>Lysobacter</taxon>
    </lineage>
</organism>
<dbReference type="CDD" id="cd03425">
    <property type="entry name" value="NUDIX_MutT_NudA_like"/>
    <property type="match status" value="1"/>
</dbReference>
<dbReference type="InterPro" id="IPR047127">
    <property type="entry name" value="MutT-like"/>
</dbReference>
<evidence type="ECO:0000256" key="3">
    <source>
        <dbReference type="ARBA" id="ARBA00022457"/>
    </source>
</evidence>
<dbReference type="InterPro" id="IPR022998">
    <property type="entry name" value="ThiamineP_synth_TenI"/>
</dbReference>
<evidence type="ECO:0000256" key="1">
    <source>
        <dbReference type="ARBA" id="ARBA00001946"/>
    </source>
</evidence>
<dbReference type="InterPro" id="IPR020476">
    <property type="entry name" value="Nudix_hydrolase"/>
</dbReference>
<reference evidence="19" key="1">
    <citation type="journal article" date="2019" name="Int. J. Syst. Evol. Microbiol.">
        <title>The Global Catalogue of Microorganisms (GCM) 10K type strain sequencing project: providing services to taxonomists for standard genome sequencing and annotation.</title>
        <authorList>
            <consortium name="The Broad Institute Genomics Platform"/>
            <consortium name="The Broad Institute Genome Sequencing Center for Infectious Disease"/>
            <person name="Wu L."/>
            <person name="Ma J."/>
        </authorList>
    </citation>
    <scope>NUCLEOTIDE SEQUENCE [LARGE SCALE GENOMIC DNA]</scope>
    <source>
        <strain evidence="19">KACC 11407</strain>
    </source>
</reference>
<dbReference type="GO" id="GO:0016787">
    <property type="term" value="F:hydrolase activity"/>
    <property type="evidence" value="ECO:0007669"/>
    <property type="project" value="UniProtKB-KW"/>
</dbReference>
<dbReference type="SUPFAM" id="SSF55811">
    <property type="entry name" value="Nudix"/>
    <property type="match status" value="1"/>
</dbReference>
<protein>
    <recommendedName>
        <fullName evidence="13">8-oxo-dGTP diphosphatase</fullName>
        <ecNumber evidence="12">3.6.1.55</ecNumber>
    </recommendedName>
    <alternativeName>
        <fullName evidence="16">7,8-dihydro-8-oxoguanine-triphosphatase</fullName>
    </alternativeName>
    <alternativeName>
        <fullName evidence="15">Mutator protein MutT</fullName>
    </alternativeName>
    <alternativeName>
        <fullName evidence="14">dGTP pyrophosphohydrolase</fullName>
    </alternativeName>
</protein>
<keyword evidence="4" id="KW-0235">DNA replication</keyword>
<evidence type="ECO:0000256" key="14">
    <source>
        <dbReference type="ARBA" id="ARBA00041592"/>
    </source>
</evidence>
<dbReference type="NCBIfam" id="NF006530">
    <property type="entry name" value="PRK08999.1"/>
    <property type="match status" value="1"/>
</dbReference>
<dbReference type="InterPro" id="IPR013785">
    <property type="entry name" value="Aldolase_TIM"/>
</dbReference>
<dbReference type="PROSITE" id="PS00893">
    <property type="entry name" value="NUDIX_BOX"/>
    <property type="match status" value="1"/>
</dbReference>
<dbReference type="CDD" id="cd00564">
    <property type="entry name" value="TMP_TenI"/>
    <property type="match status" value="1"/>
</dbReference>
<evidence type="ECO:0000259" key="17">
    <source>
        <dbReference type="PROSITE" id="PS51462"/>
    </source>
</evidence>
<dbReference type="InterPro" id="IPR020084">
    <property type="entry name" value="NUDIX_hydrolase_CS"/>
</dbReference>
<proteinExistence type="inferred from homology"/>
<evidence type="ECO:0000256" key="15">
    <source>
        <dbReference type="ARBA" id="ARBA00041979"/>
    </source>
</evidence>